<keyword evidence="2" id="KW-1133">Transmembrane helix</keyword>
<feature type="region of interest" description="Disordered" evidence="1">
    <location>
        <begin position="300"/>
        <end position="341"/>
    </location>
</feature>
<feature type="compositionally biased region" description="Low complexity" evidence="1">
    <location>
        <begin position="323"/>
        <end position="335"/>
    </location>
</feature>
<dbReference type="AlphaFoldDB" id="A0A6J6HPM5"/>
<keyword evidence="2" id="KW-0812">Transmembrane</keyword>
<organism evidence="3">
    <name type="scientific">freshwater metagenome</name>
    <dbReference type="NCBI Taxonomy" id="449393"/>
    <lineage>
        <taxon>unclassified sequences</taxon>
        <taxon>metagenomes</taxon>
        <taxon>ecological metagenomes</taxon>
    </lineage>
</organism>
<proteinExistence type="predicted"/>
<evidence type="ECO:0000256" key="2">
    <source>
        <dbReference type="SAM" id="Phobius"/>
    </source>
</evidence>
<name>A0A6J6HPM5_9ZZZZ</name>
<evidence type="ECO:0000256" key="1">
    <source>
        <dbReference type="SAM" id="MobiDB-lite"/>
    </source>
</evidence>
<feature type="compositionally biased region" description="Low complexity" evidence="1">
    <location>
        <begin position="307"/>
        <end position="316"/>
    </location>
</feature>
<dbReference type="EMBL" id="CAEZUR010000118">
    <property type="protein sequence ID" value="CAB4615871.1"/>
    <property type="molecule type" value="Genomic_DNA"/>
</dbReference>
<accession>A0A6J6HPM5</accession>
<reference evidence="3" key="1">
    <citation type="submission" date="2020-05" db="EMBL/GenBank/DDBJ databases">
        <authorList>
            <person name="Chiriac C."/>
            <person name="Salcher M."/>
            <person name="Ghai R."/>
            <person name="Kavagutti S V."/>
        </authorList>
    </citation>
    <scope>NUCLEOTIDE SEQUENCE</scope>
</reference>
<feature type="transmembrane region" description="Helical" evidence="2">
    <location>
        <begin position="40"/>
        <end position="58"/>
    </location>
</feature>
<sequence>MEDKNLNKLQKAVGAKVPNLTDETILAGIAKPRTSIRKNLWLGLSGVAVAATAVFAVMPSNPAPLINLAQSQPQREGLAGTNDAKMSMWVEYEYVAGSGLSDEAGSGQVYQLKLNGSPEVLVEKLAARFGVEGKLAKETYDEGKTYNYFFGNKAKPENASVSVYWTGTGSWYFGDYSKFSEKVNLPTKASALATAREIFADTGLDVSEDAITVTSGDWGMVAQASLQVNGEDTALEWMVNWAPNGEIIGVSGHSVSVEAKGNFGTISAKDSVKRLGDWRFGGAAASSYYGGGMAMMSRGGTVSTDVTESGTEPSVEPTEEPTDTPTAQPTEEPTVEPIPEPTPEKVVMKLVSSKKTHLLIWDASGGAWLVPGFMLKNTDGWYSSVISLVDGVIALPKLDSGVMPMVK</sequence>
<keyword evidence="2" id="KW-0472">Membrane</keyword>
<gene>
    <name evidence="3" type="ORF">UFOPK1843_01123</name>
</gene>
<evidence type="ECO:0000313" key="3">
    <source>
        <dbReference type="EMBL" id="CAB4615871.1"/>
    </source>
</evidence>
<protein>
    <submittedName>
        <fullName evidence="3">Unannotated protein</fullName>
    </submittedName>
</protein>